<feature type="region of interest" description="Disordered" evidence="1">
    <location>
        <begin position="382"/>
        <end position="453"/>
    </location>
</feature>
<keyword evidence="2" id="KW-1133">Transmembrane helix</keyword>
<keyword evidence="2" id="KW-0812">Transmembrane</keyword>
<dbReference type="Gene3D" id="2.60.120.260">
    <property type="entry name" value="Galactose-binding domain-like"/>
    <property type="match status" value="2"/>
</dbReference>
<dbReference type="AlphaFoldDB" id="A0A2A9NKD5"/>
<dbReference type="Proteomes" id="UP000242287">
    <property type="component" value="Unassembled WGS sequence"/>
</dbReference>
<name>A0A2A9NKD5_9AGAR</name>
<dbReference type="CDD" id="cd12087">
    <property type="entry name" value="TM_EGFR-like"/>
    <property type="match status" value="1"/>
</dbReference>
<feature type="compositionally biased region" description="Polar residues" evidence="1">
    <location>
        <begin position="402"/>
        <end position="427"/>
    </location>
</feature>
<keyword evidence="2" id="KW-0472">Membrane</keyword>
<keyword evidence="4" id="KW-1185">Reference proteome</keyword>
<evidence type="ECO:0000313" key="3">
    <source>
        <dbReference type="EMBL" id="PFH48133.1"/>
    </source>
</evidence>
<reference evidence="3 4" key="1">
    <citation type="submission" date="2014-02" db="EMBL/GenBank/DDBJ databases">
        <title>Transposable element dynamics among asymbiotic and ectomycorrhizal Amanita fungi.</title>
        <authorList>
            <consortium name="DOE Joint Genome Institute"/>
            <person name="Hess J."/>
            <person name="Skrede I."/>
            <person name="Wolfe B."/>
            <person name="LaButti K."/>
            <person name="Ohm R.A."/>
            <person name="Grigoriev I.V."/>
            <person name="Pringle A."/>
        </authorList>
    </citation>
    <scope>NUCLEOTIDE SEQUENCE [LARGE SCALE GENOMIC DNA]</scope>
    <source>
        <strain evidence="3 4">SKay4041</strain>
    </source>
</reference>
<feature type="transmembrane region" description="Helical" evidence="2">
    <location>
        <begin position="300"/>
        <end position="325"/>
    </location>
</feature>
<evidence type="ECO:0000256" key="2">
    <source>
        <dbReference type="SAM" id="Phobius"/>
    </source>
</evidence>
<dbReference type="OrthoDB" id="3265734at2759"/>
<organism evidence="3 4">
    <name type="scientific">Amanita thiersii Skay4041</name>
    <dbReference type="NCBI Taxonomy" id="703135"/>
    <lineage>
        <taxon>Eukaryota</taxon>
        <taxon>Fungi</taxon>
        <taxon>Dikarya</taxon>
        <taxon>Basidiomycota</taxon>
        <taxon>Agaricomycotina</taxon>
        <taxon>Agaricomycetes</taxon>
        <taxon>Agaricomycetidae</taxon>
        <taxon>Agaricales</taxon>
        <taxon>Pluteineae</taxon>
        <taxon>Amanitaceae</taxon>
        <taxon>Amanita</taxon>
    </lineage>
</organism>
<evidence type="ECO:0000256" key="1">
    <source>
        <dbReference type="SAM" id="MobiDB-lite"/>
    </source>
</evidence>
<proteinExistence type="predicted"/>
<accession>A0A2A9NKD5</accession>
<feature type="compositionally biased region" description="Pro residues" evidence="1">
    <location>
        <begin position="382"/>
        <end position="395"/>
    </location>
</feature>
<evidence type="ECO:0000313" key="4">
    <source>
        <dbReference type="Proteomes" id="UP000242287"/>
    </source>
</evidence>
<gene>
    <name evidence="3" type="ORF">AMATHDRAFT_66132</name>
</gene>
<protein>
    <submittedName>
        <fullName evidence="3">Uncharacterized protein</fullName>
    </submittedName>
</protein>
<dbReference type="STRING" id="703135.A0A2A9NKD5"/>
<dbReference type="EMBL" id="KZ302075">
    <property type="protein sequence ID" value="PFH48133.1"/>
    <property type="molecule type" value="Genomic_DNA"/>
</dbReference>
<feature type="compositionally biased region" description="Basic and acidic residues" evidence="1">
    <location>
        <begin position="432"/>
        <end position="453"/>
    </location>
</feature>
<sequence>MDHLIIDDVDPNIVYSPGWVTAGSSSEFNNTVHGTQTAGARVTYTFRGSFISVFGTLGSDQDSVIPNATFSVDYSAPLPILGKPTGSNQYKHVYFQSGQLTDDEHTLSLTPTAQGALLWVDFFLVTPSTNRTTKQGTKLVKVDDNDSIVEYSGNWTKDAHPSDFQSTTHFSQGSGSSASFSYFGTSVTVYGRVANTSTSQSLPAAVFTVDDGVPTAFNPITPPQESTLFQVPLYRSPDLPLGPHTVKVQSRDNLPVYLDFFMFEQPANLPSTVVNVPGPTTSATTPTNSGSSGGGGTASVGAVVGGVIAGIIAILAMMFLAFWIWRRKAMKSRRKMSVYLDQELPPRPLTMEQYTINPFNSMQVGMNQVAVDPPIPIPIPTPLPVPPPSAPPPVAGPSLSPQSIYSYNPPTEANNDLDLQSPQTEASQYIIRKGERIRLEPRRSVPPPYRRES</sequence>